<dbReference type="Gene3D" id="3.40.140.10">
    <property type="entry name" value="Cytidine Deaminase, domain 2"/>
    <property type="match status" value="1"/>
</dbReference>
<dbReference type="GO" id="GO:0072546">
    <property type="term" value="C:EMC complex"/>
    <property type="evidence" value="ECO:0007669"/>
    <property type="project" value="InterPro"/>
</dbReference>
<evidence type="ECO:0000259" key="2">
    <source>
        <dbReference type="PROSITE" id="PS50249"/>
    </source>
</evidence>
<keyword evidence="4" id="KW-1185">Reference proteome</keyword>
<name>A0A1X2I214_9FUNG</name>
<evidence type="ECO:0000313" key="3">
    <source>
        <dbReference type="EMBL" id="ORZ07632.1"/>
    </source>
</evidence>
<reference evidence="3 4" key="1">
    <citation type="submission" date="2016-07" db="EMBL/GenBank/DDBJ databases">
        <title>Pervasive Adenine N6-methylation of Active Genes in Fungi.</title>
        <authorList>
            <consortium name="DOE Joint Genome Institute"/>
            <person name="Mondo S.J."/>
            <person name="Dannebaum R.O."/>
            <person name="Kuo R.C."/>
            <person name="Labutti K."/>
            <person name="Haridas S."/>
            <person name="Kuo A."/>
            <person name="Salamov A."/>
            <person name="Ahrendt S.R."/>
            <person name="Lipzen A."/>
            <person name="Sullivan W."/>
            <person name="Andreopoulos W.B."/>
            <person name="Clum A."/>
            <person name="Lindquist E."/>
            <person name="Daum C."/>
            <person name="Ramamoorthy G.K."/>
            <person name="Gryganskyi A."/>
            <person name="Culley D."/>
            <person name="Magnuson J.K."/>
            <person name="James T.Y."/>
            <person name="O'Malley M.A."/>
            <person name="Stajich J.E."/>
            <person name="Spatafora J.W."/>
            <person name="Visel A."/>
            <person name="Grigoriev I.V."/>
        </authorList>
    </citation>
    <scope>NUCLEOTIDE SEQUENCE [LARGE SCALE GENOMIC DNA]</scope>
    <source>
        <strain evidence="3 4">NRRL 1336</strain>
    </source>
</reference>
<protein>
    <recommendedName>
        <fullName evidence="2">MPN domain-containing protein</fullName>
    </recommendedName>
</protein>
<dbReference type="CDD" id="cd08060">
    <property type="entry name" value="MPN_UPF0172"/>
    <property type="match status" value="1"/>
</dbReference>
<dbReference type="Proteomes" id="UP000193560">
    <property type="component" value="Unassembled WGS sequence"/>
</dbReference>
<dbReference type="STRING" id="90262.A0A1X2I214"/>
<comment type="caution">
    <text evidence="3">The sequence shown here is derived from an EMBL/GenBank/DDBJ whole genome shotgun (WGS) entry which is preliminary data.</text>
</comment>
<feature type="domain" description="MPN" evidence="2">
    <location>
        <begin position="1"/>
        <end position="137"/>
    </location>
</feature>
<dbReference type="InterPro" id="IPR037518">
    <property type="entry name" value="MPN"/>
</dbReference>
<dbReference type="PROSITE" id="PS50249">
    <property type="entry name" value="MPN"/>
    <property type="match status" value="1"/>
</dbReference>
<accession>A0A1X2I214</accession>
<gene>
    <name evidence="3" type="ORF">BCR42DRAFT_425901</name>
</gene>
<dbReference type="PANTHER" id="PTHR12941:SF10">
    <property type="entry name" value="ER MEMBRANE PROTEIN COMPLEX SUBUNIT 8_9 HOMOLOG"/>
    <property type="match status" value="1"/>
</dbReference>
<dbReference type="AlphaFoldDB" id="A0A1X2I214"/>
<dbReference type="InterPro" id="IPR005366">
    <property type="entry name" value="EMC8/9"/>
</dbReference>
<dbReference type="EMBL" id="MCGE01000034">
    <property type="protein sequence ID" value="ORZ07632.1"/>
    <property type="molecule type" value="Genomic_DNA"/>
</dbReference>
<comment type="similarity">
    <text evidence="1">Belongs to the EMC8/EMC9 family.</text>
</comment>
<dbReference type="PANTHER" id="PTHR12941">
    <property type="entry name" value="ER MEMBRANE PROTEIN COMPLEX"/>
    <property type="match status" value="1"/>
</dbReference>
<dbReference type="Pfam" id="PF03665">
    <property type="entry name" value="UPF0172"/>
    <property type="match status" value="1"/>
</dbReference>
<evidence type="ECO:0000256" key="1">
    <source>
        <dbReference type="ARBA" id="ARBA00007461"/>
    </source>
</evidence>
<sequence length="190" mass="21626">MTTIDFHGYALPLLHASKYPSSQVCGLLLGTMEKDKIATVVTAVPLFHHWTTLTPMLDMALQQVEQYAEKKQLQIVGWYQANARVDDVSLHEHTIKVADAIRQRSKAARIFIVNNEKLGSLAEVTDALVVYDYVEQQWKVCKDVKDQVKQDYLPKMRGLFSSSRYTSLVDLDDHLENVSLNWLASSDMKL</sequence>
<proteinExistence type="inferred from homology"/>
<dbReference type="OrthoDB" id="194468at2759"/>
<organism evidence="3 4">
    <name type="scientific">Absidia repens</name>
    <dbReference type="NCBI Taxonomy" id="90262"/>
    <lineage>
        <taxon>Eukaryota</taxon>
        <taxon>Fungi</taxon>
        <taxon>Fungi incertae sedis</taxon>
        <taxon>Mucoromycota</taxon>
        <taxon>Mucoromycotina</taxon>
        <taxon>Mucoromycetes</taxon>
        <taxon>Mucorales</taxon>
        <taxon>Cunninghamellaceae</taxon>
        <taxon>Absidia</taxon>
    </lineage>
</organism>
<evidence type="ECO:0000313" key="4">
    <source>
        <dbReference type="Proteomes" id="UP000193560"/>
    </source>
</evidence>